<dbReference type="InterPro" id="IPR000577">
    <property type="entry name" value="Carb_kinase_FGGY"/>
</dbReference>
<gene>
    <name evidence="8" type="primary">xylB</name>
    <name evidence="11" type="ORF">BK816_03155</name>
</gene>
<evidence type="ECO:0000313" key="11">
    <source>
        <dbReference type="EMBL" id="AOZ72412.1"/>
    </source>
</evidence>
<dbReference type="NCBIfam" id="TIGR01312">
    <property type="entry name" value="XylB"/>
    <property type="match status" value="1"/>
</dbReference>
<dbReference type="AlphaFoldDB" id="A0A1D9MJE8"/>
<dbReference type="GO" id="GO:0004856">
    <property type="term" value="F:D-xylulokinase activity"/>
    <property type="evidence" value="ECO:0007669"/>
    <property type="project" value="UniProtKB-EC"/>
</dbReference>
<dbReference type="PIRSF" id="PIRSF000538">
    <property type="entry name" value="GlpK"/>
    <property type="match status" value="1"/>
</dbReference>
<dbReference type="PANTHER" id="PTHR43095">
    <property type="entry name" value="SUGAR KINASE"/>
    <property type="match status" value="1"/>
</dbReference>
<feature type="domain" description="Carbohydrate kinase FGGY N-terminal" evidence="9">
    <location>
        <begin position="5"/>
        <end position="251"/>
    </location>
</feature>
<keyword evidence="4 8" id="KW-0547">Nucleotide-binding</keyword>
<dbReference type="PROSITE" id="PS00933">
    <property type="entry name" value="FGGY_KINASES_1"/>
    <property type="match status" value="1"/>
</dbReference>
<dbReference type="InterPro" id="IPR018485">
    <property type="entry name" value="FGGY_C"/>
</dbReference>
<accession>A0A1D9MJE8</accession>
<dbReference type="Proteomes" id="UP000176288">
    <property type="component" value="Chromosome"/>
</dbReference>
<dbReference type="RefSeq" id="WP_071163878.1">
    <property type="nucleotide sequence ID" value="NZ_CP017812.1"/>
</dbReference>
<dbReference type="GO" id="GO:0042732">
    <property type="term" value="P:D-xylose metabolic process"/>
    <property type="evidence" value="ECO:0007669"/>
    <property type="project" value="UniProtKB-KW"/>
</dbReference>
<dbReference type="PANTHER" id="PTHR43095:SF5">
    <property type="entry name" value="XYLULOSE KINASE"/>
    <property type="match status" value="1"/>
</dbReference>
<dbReference type="OrthoDB" id="9805576at2"/>
<dbReference type="InterPro" id="IPR050406">
    <property type="entry name" value="FGGY_Carb_Kinase"/>
</dbReference>
<evidence type="ECO:0000256" key="5">
    <source>
        <dbReference type="ARBA" id="ARBA00022777"/>
    </source>
</evidence>
<evidence type="ECO:0000256" key="3">
    <source>
        <dbReference type="ARBA" id="ARBA00022679"/>
    </source>
</evidence>
<dbReference type="STRING" id="1912795.BK816_03155"/>
<dbReference type="GO" id="GO:0005997">
    <property type="term" value="P:xylulose metabolic process"/>
    <property type="evidence" value="ECO:0007669"/>
    <property type="project" value="InterPro"/>
</dbReference>
<proteinExistence type="inferred from homology"/>
<dbReference type="CDD" id="cd07809">
    <property type="entry name" value="ASKHA_NBD_FGGY_BaXK-like"/>
    <property type="match status" value="1"/>
</dbReference>
<dbReference type="Gene3D" id="3.30.420.40">
    <property type="match status" value="2"/>
</dbReference>
<reference evidence="11 12" key="1">
    <citation type="submission" date="2016-10" db="EMBL/GenBank/DDBJ databases">
        <title>Actinomyces aegypiusis sp. nov., isolated from the Aegypius monachus in Qinghai Tibet Plateau China.</title>
        <authorList>
            <person name="Wang Y."/>
        </authorList>
    </citation>
    <scope>NUCLEOTIDE SEQUENCE [LARGE SCALE GENOMIC DNA]</scope>
    <source>
        <strain evidence="11 12">VUL4_3</strain>
    </source>
</reference>
<evidence type="ECO:0000256" key="4">
    <source>
        <dbReference type="ARBA" id="ARBA00022741"/>
    </source>
</evidence>
<evidence type="ECO:0000256" key="6">
    <source>
        <dbReference type="ARBA" id="ARBA00022840"/>
    </source>
</evidence>
<dbReference type="Pfam" id="PF02782">
    <property type="entry name" value="FGGY_C"/>
    <property type="match status" value="1"/>
</dbReference>
<evidence type="ECO:0000313" key="12">
    <source>
        <dbReference type="Proteomes" id="UP000176288"/>
    </source>
</evidence>
<keyword evidence="2 8" id="KW-0859">Xylose metabolism</keyword>
<feature type="domain" description="Carbohydrate kinase FGGY C-terminal" evidence="10">
    <location>
        <begin position="259"/>
        <end position="441"/>
    </location>
</feature>
<organism evidence="11 12">
    <name type="scientific">Boudabousia tangfeifanii</name>
    <dbReference type="NCBI Taxonomy" id="1912795"/>
    <lineage>
        <taxon>Bacteria</taxon>
        <taxon>Bacillati</taxon>
        <taxon>Actinomycetota</taxon>
        <taxon>Actinomycetes</taxon>
        <taxon>Actinomycetales</taxon>
        <taxon>Actinomycetaceae</taxon>
        <taxon>Boudabousia</taxon>
    </lineage>
</organism>
<keyword evidence="7 8" id="KW-0119">Carbohydrate metabolism</keyword>
<sequence>MAKRVVGVDSSTQSCKVLVVDAENGTIIRSANATHPKGTEVDPAEWLKALEKSLEAVGGIDDCHALAIGGQQHGMVCLDYSGQVIRPALLWNDTRSAQAANDLVNELGAGDDQAGADAFVQATGSIPVPSFTITKLRWLADNEPENAKKIAAICLPHDWLTWQLQGAKSLADLVTDRSDASGTGYFDSATNEYRYDLLALALRISEDEAKKIQLPKVLGPNDEAGKVCDKYTRAEIVLGPGCGDNAAAALGLGLEPLQASISLGTSGVICAVFEEPLNRHEGLMAGFADATGNWLALTCTLNCAQILDYTRELLQVDYQEFDRLVSQAELGANGLGLTPFYAGERTPNLPSATASWWGLNTENRKPENYARAALESLGYLLRYSLEVMAKTGNQISSALLIGGSAKSKALQEIFPNLLNCHLDLPTPGEYVALGAAKQAAWVLTSELPTWKLEVASLNAPANDDIYQESYGHWVKQAIG</sequence>
<keyword evidence="5 8" id="KW-0418">Kinase</keyword>
<dbReference type="EMBL" id="CP017812">
    <property type="protein sequence ID" value="AOZ72412.1"/>
    <property type="molecule type" value="Genomic_DNA"/>
</dbReference>
<keyword evidence="3 8" id="KW-0808">Transferase</keyword>
<evidence type="ECO:0000256" key="8">
    <source>
        <dbReference type="RuleBase" id="RU364073"/>
    </source>
</evidence>
<evidence type="ECO:0000259" key="10">
    <source>
        <dbReference type="Pfam" id="PF02782"/>
    </source>
</evidence>
<dbReference type="InterPro" id="IPR006000">
    <property type="entry name" value="Xylulokinase"/>
</dbReference>
<dbReference type="InterPro" id="IPR043129">
    <property type="entry name" value="ATPase_NBD"/>
</dbReference>
<dbReference type="Pfam" id="PF00370">
    <property type="entry name" value="FGGY_N"/>
    <property type="match status" value="1"/>
</dbReference>
<dbReference type="KEGG" id="avu:BK816_03155"/>
<dbReference type="EC" id="2.7.1.17" evidence="8"/>
<keyword evidence="6 8" id="KW-0067">ATP-binding</keyword>
<protein>
    <recommendedName>
        <fullName evidence="8">Xylulose kinase</fullName>
        <shortName evidence="8">Xylulokinase</shortName>
        <ecNumber evidence="8">2.7.1.17</ecNumber>
    </recommendedName>
</protein>
<comment type="catalytic activity">
    <reaction evidence="8">
        <text>D-xylulose + ATP = D-xylulose 5-phosphate + ADP + H(+)</text>
        <dbReference type="Rhea" id="RHEA:10964"/>
        <dbReference type="ChEBI" id="CHEBI:15378"/>
        <dbReference type="ChEBI" id="CHEBI:17140"/>
        <dbReference type="ChEBI" id="CHEBI:30616"/>
        <dbReference type="ChEBI" id="CHEBI:57737"/>
        <dbReference type="ChEBI" id="CHEBI:456216"/>
        <dbReference type="EC" id="2.7.1.17"/>
    </reaction>
</comment>
<keyword evidence="12" id="KW-1185">Reference proteome</keyword>
<name>A0A1D9MJE8_9ACTO</name>
<evidence type="ECO:0000256" key="7">
    <source>
        <dbReference type="ARBA" id="ARBA00023277"/>
    </source>
</evidence>
<dbReference type="GO" id="GO:0005524">
    <property type="term" value="F:ATP binding"/>
    <property type="evidence" value="ECO:0007669"/>
    <property type="project" value="UniProtKB-KW"/>
</dbReference>
<comment type="similarity">
    <text evidence="1 8">Belongs to the FGGY kinase family.</text>
</comment>
<dbReference type="InterPro" id="IPR018484">
    <property type="entry name" value="FGGY_N"/>
</dbReference>
<dbReference type="SUPFAM" id="SSF53067">
    <property type="entry name" value="Actin-like ATPase domain"/>
    <property type="match status" value="2"/>
</dbReference>
<evidence type="ECO:0000256" key="2">
    <source>
        <dbReference type="ARBA" id="ARBA00022629"/>
    </source>
</evidence>
<evidence type="ECO:0000256" key="1">
    <source>
        <dbReference type="ARBA" id="ARBA00009156"/>
    </source>
</evidence>
<evidence type="ECO:0000259" key="9">
    <source>
        <dbReference type="Pfam" id="PF00370"/>
    </source>
</evidence>
<dbReference type="InterPro" id="IPR018483">
    <property type="entry name" value="Carb_kinase_FGGY_CS"/>
</dbReference>